<evidence type="ECO:0000256" key="2">
    <source>
        <dbReference type="ARBA" id="ARBA00022801"/>
    </source>
</evidence>
<dbReference type="GO" id="GO:0005829">
    <property type="term" value="C:cytosol"/>
    <property type="evidence" value="ECO:0007669"/>
    <property type="project" value="TreeGrafter"/>
</dbReference>
<evidence type="ECO:0000256" key="3">
    <source>
        <dbReference type="SAM" id="MobiDB-lite"/>
    </source>
</evidence>
<dbReference type="InterPro" id="IPR003595">
    <property type="entry name" value="Tyr_Pase_cat"/>
</dbReference>
<dbReference type="GO" id="GO:0005634">
    <property type="term" value="C:nucleus"/>
    <property type="evidence" value="ECO:0007669"/>
    <property type="project" value="TreeGrafter"/>
</dbReference>
<dbReference type="GO" id="GO:0016314">
    <property type="term" value="F:phosphatidylinositol-3,4,5-trisphosphate 3-phosphatase activity"/>
    <property type="evidence" value="ECO:0007669"/>
    <property type="project" value="UniProtKB-EC"/>
</dbReference>
<feature type="region of interest" description="Disordered" evidence="3">
    <location>
        <begin position="389"/>
        <end position="420"/>
    </location>
</feature>
<dbReference type="CDD" id="cd14497">
    <property type="entry name" value="PTP_PTEN-like"/>
    <property type="match status" value="1"/>
</dbReference>
<feature type="region of interest" description="Disordered" evidence="3">
    <location>
        <begin position="434"/>
        <end position="576"/>
    </location>
</feature>
<dbReference type="PROSITE" id="PS50056">
    <property type="entry name" value="TYR_PHOSPHATASE_2"/>
    <property type="match status" value="1"/>
</dbReference>
<dbReference type="PANTHER" id="PTHR12305">
    <property type="entry name" value="PHOSPHATASE WITH HOMOLOGY TO TENSIN"/>
    <property type="match status" value="1"/>
</dbReference>
<feature type="domain" description="Phosphatase tensin-type" evidence="5">
    <location>
        <begin position="11"/>
        <end position="185"/>
    </location>
</feature>
<evidence type="ECO:0000259" key="5">
    <source>
        <dbReference type="PROSITE" id="PS51181"/>
    </source>
</evidence>
<dbReference type="PROSITE" id="PS00383">
    <property type="entry name" value="TYR_PHOSPHATASE_1"/>
    <property type="match status" value="1"/>
</dbReference>
<dbReference type="EMBL" id="LT853701">
    <property type="protein sequence ID" value="SMQ54692.1"/>
    <property type="molecule type" value="Genomic_DNA"/>
</dbReference>
<proteinExistence type="predicted"/>
<dbReference type="GO" id="GO:0005886">
    <property type="term" value="C:plasma membrane"/>
    <property type="evidence" value="ECO:0007669"/>
    <property type="project" value="TreeGrafter"/>
</dbReference>
<feature type="domain" description="Tyrosine specific protein phosphatases" evidence="4">
    <location>
        <begin position="97"/>
        <end position="157"/>
    </location>
</feature>
<keyword evidence="7" id="KW-1185">Reference proteome</keyword>
<dbReference type="Proteomes" id="UP000215127">
    <property type="component" value="Chromosome 10"/>
</dbReference>
<dbReference type="InterPro" id="IPR016130">
    <property type="entry name" value="Tyr_Pase_AS"/>
</dbReference>
<keyword evidence="2" id="KW-0378">Hydrolase</keyword>
<dbReference type="InterPro" id="IPR029023">
    <property type="entry name" value="Tensin_phosphatase"/>
</dbReference>
<evidence type="ECO:0000259" key="4">
    <source>
        <dbReference type="PROSITE" id="PS50056"/>
    </source>
</evidence>
<dbReference type="PROSITE" id="PS51181">
    <property type="entry name" value="PPASE_TENSIN"/>
    <property type="match status" value="1"/>
</dbReference>
<reference evidence="6 7" key="1">
    <citation type="submission" date="2016-06" db="EMBL/GenBank/DDBJ databases">
        <authorList>
            <person name="Kjaerup R.B."/>
            <person name="Dalgaard T.S."/>
            <person name="Juul-Madsen H.R."/>
        </authorList>
    </citation>
    <scope>NUCLEOTIDE SEQUENCE [LARGE SCALE GENOMIC DNA]</scope>
</reference>
<dbReference type="InterPro" id="IPR051281">
    <property type="entry name" value="Dual-spec_lipid-protein_phosph"/>
</dbReference>
<feature type="compositionally biased region" description="Basic and acidic residues" evidence="3">
    <location>
        <begin position="411"/>
        <end position="420"/>
    </location>
</feature>
<dbReference type="InterPro" id="IPR000340">
    <property type="entry name" value="Dual-sp_phosphatase_cat-dom"/>
</dbReference>
<dbReference type="GO" id="GO:0004725">
    <property type="term" value="F:protein tyrosine phosphatase activity"/>
    <property type="evidence" value="ECO:0007669"/>
    <property type="project" value="TreeGrafter"/>
</dbReference>
<sequence length="576" mass="63052">MDILRQIVASPRARHPEAGLDLCYVTDKIVATSGPSGTYPQVAYRNRLSDLVKFLDSKHNEEWAIWEFRAEGTGYPDDEVYNRVRHYPWPDHHPPPFALVPLIMASMRDWLHAKEGRVAVVHCKAGKGRSGTVTCSYLISEEGWTAEDAMKRFTERRMRPGFGNGISIPSQLRWVSYVDRWAKGGKLYVDRPVEVTELHVWGLRDGVKIAVEGFVDEGKVIKSFHTFTKEERQIVRGNIRQGSGFADVAMEMMGKKKTDESDAGEQIKEAGKIQKSQTSSSEMLEGEGGEVVFRPSSRIILPTSDINIDTERRNKSKYGGFTMVTAVAHVWFNTFFEGMGPEKNGKPDDSGVFEIDFDAMDGIKGSSRKGTRAFDKICVVWKAVPSENGTQPDVVITEPKPGEAIPQARPADWKNGQDAKSNDFEKKLGLRAATTESAAISRASSTRSNVTDPEKKSLDLMEGVQTYTSDGKVLHTTPGTEKNKENTGVFNTPSASASGTPQPASGTPQPASGTPQPASYTPQPTGNPKVVDGAANNSSNIPVAPLPDRKVEEIVHERRGQTAGQPTGSKNVTGSS</sequence>
<dbReference type="GO" id="GO:0043491">
    <property type="term" value="P:phosphatidylinositol 3-kinase/protein kinase B signal transduction"/>
    <property type="evidence" value="ECO:0007669"/>
    <property type="project" value="TreeGrafter"/>
</dbReference>
<feature type="compositionally biased region" description="Basic and acidic residues" evidence="3">
    <location>
        <begin position="547"/>
        <end position="560"/>
    </location>
</feature>
<feature type="compositionally biased region" description="Polar residues" evidence="3">
    <location>
        <begin position="486"/>
        <end position="526"/>
    </location>
</feature>
<dbReference type="GO" id="GO:0051896">
    <property type="term" value="P:regulation of phosphatidylinositol 3-kinase/protein kinase B signal transduction"/>
    <property type="evidence" value="ECO:0007669"/>
    <property type="project" value="TreeGrafter"/>
</dbReference>
<dbReference type="Gene3D" id="3.90.190.10">
    <property type="entry name" value="Protein tyrosine phosphatase superfamily"/>
    <property type="match status" value="1"/>
</dbReference>
<feature type="compositionally biased region" description="Polar residues" evidence="3">
    <location>
        <begin position="562"/>
        <end position="576"/>
    </location>
</feature>
<evidence type="ECO:0000313" key="7">
    <source>
        <dbReference type="Proteomes" id="UP000215127"/>
    </source>
</evidence>
<gene>
    <name evidence="6" type="ORF">ZT3D7_G9847</name>
</gene>
<dbReference type="GO" id="GO:0046856">
    <property type="term" value="P:phosphatidylinositol dephosphorylation"/>
    <property type="evidence" value="ECO:0007669"/>
    <property type="project" value="TreeGrafter"/>
</dbReference>
<dbReference type="EC" id="3.1.3.67" evidence="1"/>
<evidence type="ECO:0000256" key="1">
    <source>
        <dbReference type="ARBA" id="ARBA00013015"/>
    </source>
</evidence>
<dbReference type="InterPro" id="IPR029021">
    <property type="entry name" value="Prot-tyrosine_phosphatase-like"/>
</dbReference>
<dbReference type="Pfam" id="PF00782">
    <property type="entry name" value="DSPc"/>
    <property type="match status" value="1"/>
</dbReference>
<evidence type="ECO:0000313" key="6">
    <source>
        <dbReference type="EMBL" id="SMQ54692.1"/>
    </source>
</evidence>
<name>A0A1X7S4U5_ZYMT9</name>
<dbReference type="AlphaFoldDB" id="A0A1X7S4U5"/>
<dbReference type="PANTHER" id="PTHR12305:SF81">
    <property type="entry name" value="PHOSPHATIDYLINOSITOL 3,4,5-TRISPHOSPHATE 3-PHOSPHATASE AND DUAL-SPECIFICITY PROTEIN PHOSPHATASE PTEN"/>
    <property type="match status" value="1"/>
</dbReference>
<dbReference type="SUPFAM" id="SSF52799">
    <property type="entry name" value="(Phosphotyrosine protein) phosphatases II"/>
    <property type="match status" value="1"/>
</dbReference>
<protein>
    <recommendedName>
        <fullName evidence="1">phosphatidylinositol-3,4,5-trisphosphate 3-phosphatase</fullName>
        <ecNumber evidence="1">3.1.3.67</ecNumber>
    </recommendedName>
</protein>
<dbReference type="STRING" id="1276538.A0A1X7S4U5"/>
<dbReference type="GO" id="GO:0042995">
    <property type="term" value="C:cell projection"/>
    <property type="evidence" value="ECO:0007669"/>
    <property type="project" value="TreeGrafter"/>
</dbReference>
<organism evidence="6 7">
    <name type="scientific">Zymoseptoria tritici (strain ST99CH_3D7)</name>
    <dbReference type="NCBI Taxonomy" id="1276538"/>
    <lineage>
        <taxon>Eukaryota</taxon>
        <taxon>Fungi</taxon>
        <taxon>Dikarya</taxon>
        <taxon>Ascomycota</taxon>
        <taxon>Pezizomycotina</taxon>
        <taxon>Dothideomycetes</taxon>
        <taxon>Dothideomycetidae</taxon>
        <taxon>Mycosphaerellales</taxon>
        <taxon>Mycosphaerellaceae</taxon>
        <taxon>Zymoseptoria</taxon>
    </lineage>
</organism>
<feature type="compositionally biased region" description="Low complexity" evidence="3">
    <location>
        <begin position="434"/>
        <end position="448"/>
    </location>
</feature>
<dbReference type="InterPro" id="IPR000387">
    <property type="entry name" value="Tyr_Pase_dom"/>
</dbReference>
<accession>A0A1X7S4U5</accession>
<dbReference type="SMART" id="SM00404">
    <property type="entry name" value="PTPc_motif"/>
    <property type="match status" value="1"/>
</dbReference>